<dbReference type="EMBL" id="JBHUOV010000001">
    <property type="protein sequence ID" value="MFD2822775.1"/>
    <property type="molecule type" value="Genomic_DNA"/>
</dbReference>
<protein>
    <submittedName>
        <fullName evidence="2">DUF3575 domain-containing protein</fullName>
    </submittedName>
</protein>
<evidence type="ECO:0000313" key="2">
    <source>
        <dbReference type="EMBL" id="MFD2822775.1"/>
    </source>
</evidence>
<feature type="signal peptide" evidence="1">
    <location>
        <begin position="1"/>
        <end position="18"/>
    </location>
</feature>
<keyword evidence="1" id="KW-0732">Signal</keyword>
<proteinExistence type="predicted"/>
<name>A0ABW5WNQ8_9FLAO</name>
<feature type="chain" id="PRO_5047542115" evidence="1">
    <location>
        <begin position="19"/>
        <end position="190"/>
    </location>
</feature>
<comment type="caution">
    <text evidence="2">The sequence shown here is derived from an EMBL/GenBank/DDBJ whole genome shotgun (WGS) entry which is preliminary data.</text>
</comment>
<evidence type="ECO:0000313" key="3">
    <source>
        <dbReference type="Proteomes" id="UP001597533"/>
    </source>
</evidence>
<evidence type="ECO:0000256" key="1">
    <source>
        <dbReference type="SAM" id="SignalP"/>
    </source>
</evidence>
<gene>
    <name evidence="2" type="ORF">ACFS5M_03780</name>
</gene>
<dbReference type="Proteomes" id="UP001597533">
    <property type="component" value="Unassembled WGS sequence"/>
</dbReference>
<dbReference type="RefSeq" id="WP_183485967.1">
    <property type="nucleotide sequence ID" value="NZ_JBHUOV010000001.1"/>
</dbReference>
<organism evidence="2 3">
    <name type="scientific">Lacinutrix iliipiscaria</name>
    <dbReference type="NCBI Taxonomy" id="1230532"/>
    <lineage>
        <taxon>Bacteria</taxon>
        <taxon>Pseudomonadati</taxon>
        <taxon>Bacteroidota</taxon>
        <taxon>Flavobacteriia</taxon>
        <taxon>Flavobacteriales</taxon>
        <taxon>Flavobacteriaceae</taxon>
        <taxon>Lacinutrix</taxon>
    </lineage>
</organism>
<keyword evidence="3" id="KW-1185">Reference proteome</keyword>
<accession>A0ABW5WNQ8</accession>
<sequence length="190" mass="21755">MKKALLGLLLLTSFISFSQVSEQEEKVKRSEIKANAFNLILFKSLDFSYEYLLDSESSVGASVLINLRDTDSGEDVFYNEKFAFTPYYRRYFSSKYAWGFFIEAFGMFNVQDDTVDEYLYNEITNDYEYTFNDETSNNLAFGIAVGGKFVSKKGFLFEVFGGVGRNIIQSNNDVGSEFVPRLGATFGWRF</sequence>
<reference evidence="3" key="1">
    <citation type="journal article" date="2019" name="Int. J. Syst. Evol. Microbiol.">
        <title>The Global Catalogue of Microorganisms (GCM) 10K type strain sequencing project: providing services to taxonomists for standard genome sequencing and annotation.</title>
        <authorList>
            <consortium name="The Broad Institute Genomics Platform"/>
            <consortium name="The Broad Institute Genome Sequencing Center for Infectious Disease"/>
            <person name="Wu L."/>
            <person name="Ma J."/>
        </authorList>
    </citation>
    <scope>NUCLEOTIDE SEQUENCE [LARGE SCALE GENOMIC DNA]</scope>
    <source>
        <strain evidence="3">KCTC 32141</strain>
    </source>
</reference>